<dbReference type="EMBL" id="GBXM01085710">
    <property type="protein sequence ID" value="JAH22867.1"/>
    <property type="molecule type" value="Transcribed_RNA"/>
</dbReference>
<sequence length="53" mass="5948">MFPGGREEFLPYSLFSTVDTPRLGIDNVDQGIFIVFHIHHSHVIVLTPALGQK</sequence>
<evidence type="ECO:0000313" key="1">
    <source>
        <dbReference type="EMBL" id="JAH22867.1"/>
    </source>
</evidence>
<dbReference type="AlphaFoldDB" id="A0A0E9R294"/>
<organism evidence="1">
    <name type="scientific">Anguilla anguilla</name>
    <name type="common">European freshwater eel</name>
    <name type="synonym">Muraena anguilla</name>
    <dbReference type="NCBI Taxonomy" id="7936"/>
    <lineage>
        <taxon>Eukaryota</taxon>
        <taxon>Metazoa</taxon>
        <taxon>Chordata</taxon>
        <taxon>Craniata</taxon>
        <taxon>Vertebrata</taxon>
        <taxon>Euteleostomi</taxon>
        <taxon>Actinopterygii</taxon>
        <taxon>Neopterygii</taxon>
        <taxon>Teleostei</taxon>
        <taxon>Anguilliformes</taxon>
        <taxon>Anguillidae</taxon>
        <taxon>Anguilla</taxon>
    </lineage>
</organism>
<protein>
    <submittedName>
        <fullName evidence="1">Uncharacterized protein</fullName>
    </submittedName>
</protein>
<reference evidence="1" key="1">
    <citation type="submission" date="2014-11" db="EMBL/GenBank/DDBJ databases">
        <authorList>
            <person name="Amaro Gonzalez C."/>
        </authorList>
    </citation>
    <scope>NUCLEOTIDE SEQUENCE</scope>
</reference>
<accession>A0A0E9R294</accession>
<reference evidence="1" key="2">
    <citation type="journal article" date="2015" name="Fish Shellfish Immunol.">
        <title>Early steps in the European eel (Anguilla anguilla)-Vibrio vulnificus interaction in the gills: Role of the RtxA13 toxin.</title>
        <authorList>
            <person name="Callol A."/>
            <person name="Pajuelo D."/>
            <person name="Ebbesson L."/>
            <person name="Teles M."/>
            <person name="MacKenzie S."/>
            <person name="Amaro C."/>
        </authorList>
    </citation>
    <scope>NUCLEOTIDE SEQUENCE</scope>
</reference>
<proteinExistence type="predicted"/>
<name>A0A0E9R294_ANGAN</name>